<dbReference type="Proteomes" id="UP000092993">
    <property type="component" value="Unassembled WGS sequence"/>
</dbReference>
<feature type="compositionally biased region" description="Acidic residues" evidence="3">
    <location>
        <begin position="258"/>
        <end position="279"/>
    </location>
</feature>
<proteinExistence type="predicted"/>
<dbReference type="PANTHER" id="PTHR23325:SF1">
    <property type="entry name" value="SERUM RESPONSE FACTOR-BINDING PROTEIN 1"/>
    <property type="match status" value="1"/>
</dbReference>
<evidence type="ECO:0000313" key="5">
    <source>
        <dbReference type="EMBL" id="OBZ68793.1"/>
    </source>
</evidence>
<feature type="compositionally biased region" description="Acidic residues" evidence="3">
    <location>
        <begin position="227"/>
        <end position="240"/>
    </location>
</feature>
<comment type="caution">
    <text evidence="5">The sequence shown here is derived from an EMBL/GenBank/DDBJ whole genome shotgun (WGS) entry which is preliminary data.</text>
</comment>
<name>A0A1C7LVK9_GRIFR</name>
<evidence type="ECO:0000256" key="2">
    <source>
        <dbReference type="SAM" id="Coils"/>
    </source>
</evidence>
<feature type="compositionally biased region" description="Acidic residues" evidence="3">
    <location>
        <begin position="310"/>
        <end position="329"/>
    </location>
</feature>
<evidence type="ECO:0000259" key="4">
    <source>
        <dbReference type="Pfam" id="PF09073"/>
    </source>
</evidence>
<dbReference type="GO" id="GO:0005634">
    <property type="term" value="C:nucleus"/>
    <property type="evidence" value="ECO:0007669"/>
    <property type="project" value="TreeGrafter"/>
</dbReference>
<keyword evidence="1 2" id="KW-0175">Coiled coil</keyword>
<dbReference type="OMA" id="ALWEKKF"/>
<feature type="compositionally biased region" description="Acidic residues" evidence="3">
    <location>
        <begin position="373"/>
        <end position="384"/>
    </location>
</feature>
<dbReference type="GO" id="GO:0030686">
    <property type="term" value="C:90S preribosome"/>
    <property type="evidence" value="ECO:0007669"/>
    <property type="project" value="TreeGrafter"/>
</dbReference>
<dbReference type="OrthoDB" id="3364872at2759"/>
<dbReference type="InterPro" id="IPR015158">
    <property type="entry name" value="Bud22_dom"/>
</dbReference>
<feature type="coiled-coil region" evidence="2">
    <location>
        <begin position="98"/>
        <end position="138"/>
    </location>
</feature>
<evidence type="ECO:0000256" key="3">
    <source>
        <dbReference type="SAM" id="MobiDB-lite"/>
    </source>
</evidence>
<evidence type="ECO:0000256" key="1">
    <source>
        <dbReference type="ARBA" id="ARBA00023054"/>
    </source>
</evidence>
<accession>A0A1C7LVK9</accession>
<dbReference type="GO" id="GO:0030490">
    <property type="term" value="P:maturation of SSU-rRNA"/>
    <property type="evidence" value="ECO:0007669"/>
    <property type="project" value="TreeGrafter"/>
</dbReference>
<dbReference type="EMBL" id="LUGG01000019">
    <property type="protein sequence ID" value="OBZ68793.1"/>
    <property type="molecule type" value="Genomic_DNA"/>
</dbReference>
<dbReference type="PANTHER" id="PTHR23325">
    <property type="entry name" value="SERUM RESPONSE FACTOR-BINDING"/>
    <property type="match status" value="1"/>
</dbReference>
<evidence type="ECO:0000313" key="6">
    <source>
        <dbReference type="Proteomes" id="UP000092993"/>
    </source>
</evidence>
<dbReference type="AlphaFoldDB" id="A0A1C7LVK9"/>
<feature type="compositionally biased region" description="Basic and acidic residues" evidence="3">
    <location>
        <begin position="475"/>
        <end position="493"/>
    </location>
</feature>
<sequence>MHEGAAVELPKAAIYDHLSTWHLCIFTSLHHLSLSSFVVYNAWPKFRRSSQARSQEEEGFQREERATWAIALQAQGPLAENLSKKLHHGLREVRKAAKKAKTFELRKLVKRLKDLRKKDAASEGIEDLEKQLEVMKDIDHECIGATALKTKIQKDHLLSGHPDVQTAIAVTLSVNLLKPSAPGSPAAKVESRILSSKTLAVDVLAVVDALKEVIQPKKKEAVVDGGDNGEDDEEEQEEEVEVRPKKSKKAAVSAPAAQDEDGSEGDSEDTEADNEEEAGWESGSVQENAEDGGGWESGSVDDSHPGVATTEDETSALEAEDDDVDEESDAPAPPAKKTRRAPASDAKGKTKAAGVASTFLPSLAVGFTRGDSDVSDWSDGEPDVAEPRKNRRGQRARRAIWEKKYGKNANHVKKEAAEGPRQNIARGRDDKHGKGSRVRLGAPSAGSRSQFKAPSADGGWPKKTSSAAENASRGHAPEKDKEEKPLHPSWEAKRRLKEKLNPSILPAQGKKIVF</sequence>
<reference evidence="5 6" key="1">
    <citation type="submission" date="2016-03" db="EMBL/GenBank/DDBJ databases">
        <title>Whole genome sequencing of Grifola frondosa 9006-11.</title>
        <authorList>
            <person name="Min B."/>
            <person name="Park H."/>
            <person name="Kim J.-G."/>
            <person name="Cho H."/>
            <person name="Oh Y.-L."/>
            <person name="Kong W.-S."/>
            <person name="Choi I.-G."/>
        </authorList>
    </citation>
    <scope>NUCLEOTIDE SEQUENCE [LARGE SCALE GENOMIC DNA]</scope>
    <source>
        <strain evidence="5 6">9006-11</strain>
    </source>
</reference>
<feature type="domain" description="Bud22" evidence="4">
    <location>
        <begin position="86"/>
        <end position="514"/>
    </location>
</feature>
<gene>
    <name evidence="5" type="ORF">A0H81_11362</name>
</gene>
<organism evidence="5 6">
    <name type="scientific">Grifola frondosa</name>
    <name type="common">Maitake</name>
    <name type="synonym">Polyporus frondosus</name>
    <dbReference type="NCBI Taxonomy" id="5627"/>
    <lineage>
        <taxon>Eukaryota</taxon>
        <taxon>Fungi</taxon>
        <taxon>Dikarya</taxon>
        <taxon>Basidiomycota</taxon>
        <taxon>Agaricomycotina</taxon>
        <taxon>Agaricomycetes</taxon>
        <taxon>Polyporales</taxon>
        <taxon>Grifolaceae</taxon>
        <taxon>Grifola</taxon>
    </lineage>
</organism>
<dbReference type="InterPro" id="IPR037393">
    <property type="entry name" value="Bud22/SRFB1"/>
</dbReference>
<dbReference type="STRING" id="5627.A0A1C7LVK9"/>
<feature type="region of interest" description="Disordered" evidence="3">
    <location>
        <begin position="220"/>
        <end position="514"/>
    </location>
</feature>
<dbReference type="Pfam" id="PF09073">
    <property type="entry name" value="BUD22"/>
    <property type="match status" value="1"/>
</dbReference>
<keyword evidence="6" id="KW-1185">Reference proteome</keyword>
<feature type="compositionally biased region" description="Basic residues" evidence="3">
    <location>
        <begin position="389"/>
        <end position="398"/>
    </location>
</feature>
<protein>
    <submittedName>
        <fullName evidence="5">BUD22 family protein C4F10.06</fullName>
    </submittedName>
</protein>